<dbReference type="GO" id="GO:0004775">
    <property type="term" value="F:succinate-CoA ligase (ADP-forming) activity"/>
    <property type="evidence" value="ECO:0007669"/>
    <property type="project" value="TreeGrafter"/>
</dbReference>
<dbReference type="GO" id="GO:0005524">
    <property type="term" value="F:ATP binding"/>
    <property type="evidence" value="ECO:0007669"/>
    <property type="project" value="InterPro"/>
</dbReference>
<dbReference type="GO" id="GO:0009361">
    <property type="term" value="C:succinate-CoA ligase complex (ADP-forming)"/>
    <property type="evidence" value="ECO:0007669"/>
    <property type="project" value="TreeGrafter"/>
</dbReference>
<evidence type="ECO:0000256" key="2">
    <source>
        <dbReference type="SAM" id="MobiDB-lite"/>
    </source>
</evidence>
<dbReference type="Pfam" id="PF08442">
    <property type="entry name" value="ATP-grasp_2"/>
    <property type="match status" value="1"/>
</dbReference>
<dbReference type="PANTHER" id="PTHR11117:SF2">
    <property type="entry name" value="SUCCINATE--COA LIGASE [ADP_GDP-FORMING] SUBUNIT ALPHA, MITOCHONDRIAL"/>
    <property type="match status" value="1"/>
</dbReference>
<dbReference type="InterPro" id="IPR016102">
    <property type="entry name" value="Succinyl-CoA_synth-like"/>
</dbReference>
<dbReference type="InterPro" id="IPR005811">
    <property type="entry name" value="SUCC_ACL_C"/>
</dbReference>
<dbReference type="Gene3D" id="3.40.50.261">
    <property type="entry name" value="Succinyl-CoA synthetase domains"/>
    <property type="match status" value="2"/>
</dbReference>
<dbReference type="AlphaFoldDB" id="A0A7K3NUP0"/>
<dbReference type="Proteomes" id="UP000469724">
    <property type="component" value="Unassembled WGS sequence"/>
</dbReference>
<dbReference type="SUPFAM" id="SSF56059">
    <property type="entry name" value="Glutathione synthetase ATP-binding domain-like"/>
    <property type="match status" value="1"/>
</dbReference>
<dbReference type="EMBL" id="JAAGRQ010000178">
    <property type="protein sequence ID" value="NDY58969.1"/>
    <property type="molecule type" value="Genomic_DNA"/>
</dbReference>
<dbReference type="InterPro" id="IPR017440">
    <property type="entry name" value="Cit_synth/succinyl-CoA_lig_AS"/>
</dbReference>
<name>A0A7K3NUP0_9BACT</name>
<sequence length="686" mass="69851">PFPPPWYLKSQVAAGGRGKAGGIVRIEGPQDLEAAAARLFALAIAGKKPPFLRLEPAAAIEREMYLSLAVSRARRSLALTAGRRGGMDVERDAGGSHILIQDLRLPGGPSAAQTRSAFFHLGLPYPAWPDFQALVKNLYAALTGQGLLLAEINPLVLTTDGTLLALDGKAELDDNAVALLPGADHLAVPEEVDPVEALARERGLSLIKLSGFVGLLANGAGLAMATMDRLNFSGFPAANFLDVGGAADAAGLDAALSILFDDPAVQVICINLFGGILSCEKVALALARVLDGRPPKKPIVARLAGNGAAEGLGVLHGLALDGLAVVPDMDAAMAALAGVCRQVEPAVRPGEAVAPQGSPRTGGTLRAAASRRPLAGPGRDGLPPLVPKDVAAGVRPMRIMIQGITGKTARLHAGLMAAYGAANAGQVVCGVTPFRGGQNVDGVPVYDSVRQALADHEVDISVIFVPAAHAPDAILEAALAGVPRVACITEGIPQLAMLTTLSDMAGSPTLLIGPNTPGIIVPGRFKAGIMPVDPFTPGPVAIFSRSGTLTYEAAARLSAAGIGQAAAVGMGGDPFTGLGFLELAEAVRDDPAVNAVLILGEIGGDAEERLAEYALATAYPKPVAVCVAGVSAPPGRRLGHAGAILENASGAAEKFASLRRAGFTVCADLADVAPAMARLLAGHRVL</sequence>
<keyword evidence="5" id="KW-1185">Reference proteome</keyword>
<dbReference type="Pfam" id="PF00549">
    <property type="entry name" value="Ligase_CoA"/>
    <property type="match status" value="2"/>
</dbReference>
<proteinExistence type="predicted"/>
<feature type="domain" description="CoA-binding" evidence="3">
    <location>
        <begin position="393"/>
        <end position="492"/>
    </location>
</feature>
<evidence type="ECO:0000256" key="1">
    <source>
        <dbReference type="ARBA" id="ARBA00022741"/>
    </source>
</evidence>
<dbReference type="GO" id="GO:0004776">
    <property type="term" value="F:succinate-CoA ligase (GDP-forming) activity"/>
    <property type="evidence" value="ECO:0007669"/>
    <property type="project" value="TreeGrafter"/>
</dbReference>
<evidence type="ECO:0000313" key="4">
    <source>
        <dbReference type="EMBL" id="NDY58969.1"/>
    </source>
</evidence>
<dbReference type="SUPFAM" id="SSF51735">
    <property type="entry name" value="NAD(P)-binding Rossmann-fold domains"/>
    <property type="match status" value="1"/>
</dbReference>
<comment type="caution">
    <text evidence="4">The sequence shown here is derived from an EMBL/GenBank/DDBJ whole genome shotgun (WGS) entry which is preliminary data.</text>
</comment>
<dbReference type="InterPro" id="IPR013815">
    <property type="entry name" value="ATP_grasp_subdomain_1"/>
</dbReference>
<dbReference type="SUPFAM" id="SSF52210">
    <property type="entry name" value="Succinyl-CoA synthetase domains"/>
    <property type="match status" value="2"/>
</dbReference>
<dbReference type="RefSeq" id="WP_163304027.1">
    <property type="nucleotide sequence ID" value="NZ_JAAGRQ010000178.1"/>
</dbReference>
<feature type="non-terminal residue" evidence="4">
    <location>
        <position position="1"/>
    </location>
</feature>
<protein>
    <recommendedName>
        <fullName evidence="3">CoA-binding domain-containing protein</fullName>
    </recommendedName>
</protein>
<dbReference type="GO" id="GO:0006099">
    <property type="term" value="P:tricarboxylic acid cycle"/>
    <property type="evidence" value="ECO:0007669"/>
    <property type="project" value="TreeGrafter"/>
</dbReference>
<dbReference type="InterPro" id="IPR033847">
    <property type="entry name" value="Citrt_syn/SCS-alpha_CS"/>
</dbReference>
<dbReference type="Gene3D" id="3.40.50.720">
    <property type="entry name" value="NAD(P)-binding Rossmann-like Domain"/>
    <property type="match status" value="1"/>
</dbReference>
<evidence type="ECO:0000259" key="3">
    <source>
        <dbReference type="SMART" id="SM00881"/>
    </source>
</evidence>
<dbReference type="PRINTS" id="PR01798">
    <property type="entry name" value="SCOASYNTHASE"/>
</dbReference>
<dbReference type="Pfam" id="PF02629">
    <property type="entry name" value="CoA_binding"/>
    <property type="match status" value="1"/>
</dbReference>
<dbReference type="Gene3D" id="3.30.470.20">
    <property type="entry name" value="ATP-grasp fold, B domain"/>
    <property type="match status" value="1"/>
</dbReference>
<dbReference type="PANTHER" id="PTHR11117">
    <property type="entry name" value="SUCCINYL-COA LIGASE SUBUNIT ALPHA"/>
    <property type="match status" value="1"/>
</dbReference>
<feature type="region of interest" description="Disordered" evidence="2">
    <location>
        <begin position="350"/>
        <end position="386"/>
    </location>
</feature>
<dbReference type="PROSITE" id="PS01216">
    <property type="entry name" value="SUCCINYL_COA_LIG_1"/>
    <property type="match status" value="1"/>
</dbReference>
<dbReference type="InterPro" id="IPR036291">
    <property type="entry name" value="NAD(P)-bd_dom_sf"/>
</dbReference>
<evidence type="ECO:0000313" key="5">
    <source>
        <dbReference type="Proteomes" id="UP000469724"/>
    </source>
</evidence>
<dbReference type="PROSITE" id="PS00399">
    <property type="entry name" value="SUCCINYL_COA_LIG_2"/>
    <property type="match status" value="1"/>
</dbReference>
<dbReference type="SMART" id="SM00881">
    <property type="entry name" value="CoA_binding"/>
    <property type="match status" value="1"/>
</dbReference>
<dbReference type="InterPro" id="IPR003781">
    <property type="entry name" value="CoA-bd"/>
</dbReference>
<dbReference type="InterPro" id="IPR013650">
    <property type="entry name" value="ATP-grasp_succ-CoA_synth-type"/>
</dbReference>
<keyword evidence="1" id="KW-0547">Nucleotide-binding</keyword>
<dbReference type="Gene3D" id="3.30.1490.20">
    <property type="entry name" value="ATP-grasp fold, A domain"/>
    <property type="match status" value="1"/>
</dbReference>
<organism evidence="4 5">
    <name type="scientific">Desulfolutivibrio sulfodismutans</name>
    <dbReference type="NCBI Taxonomy" id="63561"/>
    <lineage>
        <taxon>Bacteria</taxon>
        <taxon>Pseudomonadati</taxon>
        <taxon>Thermodesulfobacteriota</taxon>
        <taxon>Desulfovibrionia</taxon>
        <taxon>Desulfovibrionales</taxon>
        <taxon>Desulfovibrionaceae</taxon>
        <taxon>Desulfolutivibrio</taxon>
    </lineage>
</organism>
<gene>
    <name evidence="4" type="ORF">G3N56_19710</name>
</gene>
<accession>A0A7K3NUP0</accession>
<reference evidence="4 5" key="1">
    <citation type="submission" date="2020-02" db="EMBL/GenBank/DDBJ databases">
        <title>Comparative genomics of sulfur disproportionating microorganisms.</title>
        <authorList>
            <person name="Ward L.M."/>
            <person name="Bertran E."/>
            <person name="Johnston D.T."/>
        </authorList>
    </citation>
    <scope>NUCLEOTIDE SEQUENCE [LARGE SCALE GENOMIC DNA]</scope>
    <source>
        <strain evidence="4 5">DSM 3696</strain>
    </source>
</reference>